<dbReference type="Proteomes" id="UP000076842">
    <property type="component" value="Unassembled WGS sequence"/>
</dbReference>
<organism evidence="1 2">
    <name type="scientific">Calocera cornea HHB12733</name>
    <dbReference type="NCBI Taxonomy" id="1353952"/>
    <lineage>
        <taxon>Eukaryota</taxon>
        <taxon>Fungi</taxon>
        <taxon>Dikarya</taxon>
        <taxon>Basidiomycota</taxon>
        <taxon>Agaricomycotina</taxon>
        <taxon>Dacrymycetes</taxon>
        <taxon>Dacrymycetales</taxon>
        <taxon>Dacrymycetaceae</taxon>
        <taxon>Calocera</taxon>
    </lineage>
</organism>
<evidence type="ECO:0000313" key="2">
    <source>
        <dbReference type="Proteomes" id="UP000076842"/>
    </source>
</evidence>
<evidence type="ECO:0000313" key="1">
    <source>
        <dbReference type="EMBL" id="KZT52344.1"/>
    </source>
</evidence>
<keyword evidence="2" id="KW-1185">Reference proteome</keyword>
<name>A0A165D9J5_9BASI</name>
<reference evidence="1 2" key="1">
    <citation type="journal article" date="2016" name="Mol. Biol. Evol.">
        <title>Comparative Genomics of Early-Diverging Mushroom-Forming Fungi Provides Insights into the Origins of Lignocellulose Decay Capabilities.</title>
        <authorList>
            <person name="Nagy L.G."/>
            <person name="Riley R."/>
            <person name="Tritt A."/>
            <person name="Adam C."/>
            <person name="Daum C."/>
            <person name="Floudas D."/>
            <person name="Sun H."/>
            <person name="Yadav J.S."/>
            <person name="Pangilinan J."/>
            <person name="Larsson K.H."/>
            <person name="Matsuura K."/>
            <person name="Barry K."/>
            <person name="Labutti K."/>
            <person name="Kuo R."/>
            <person name="Ohm R.A."/>
            <person name="Bhattacharya S.S."/>
            <person name="Shirouzu T."/>
            <person name="Yoshinaga Y."/>
            <person name="Martin F.M."/>
            <person name="Grigoriev I.V."/>
            <person name="Hibbett D.S."/>
        </authorList>
    </citation>
    <scope>NUCLEOTIDE SEQUENCE [LARGE SCALE GENOMIC DNA]</scope>
    <source>
        <strain evidence="1 2">HHB12733</strain>
    </source>
</reference>
<gene>
    <name evidence="1" type="ORF">CALCODRAFT_502406</name>
</gene>
<protein>
    <submittedName>
        <fullName evidence="1">Uncharacterized protein</fullName>
    </submittedName>
</protein>
<dbReference type="AlphaFoldDB" id="A0A165D9J5"/>
<accession>A0A165D9J5</accession>
<dbReference type="InParanoid" id="A0A165D9J5"/>
<proteinExistence type="predicted"/>
<dbReference type="EMBL" id="KV424069">
    <property type="protein sequence ID" value="KZT52344.1"/>
    <property type="molecule type" value="Genomic_DNA"/>
</dbReference>
<sequence length="65" mass="7341">MPVVHHLKCSTCVSVNSWKYTSLNAPMNTPRAPQMSDCLAHPLARQHAINSKNSTPHRVTRRYVT</sequence>